<evidence type="ECO:0000313" key="2">
    <source>
        <dbReference type="Proteomes" id="UP001235939"/>
    </source>
</evidence>
<name>A0ABY6L4W1_9ARAC</name>
<dbReference type="EMBL" id="CP092875">
    <property type="protein sequence ID" value="UYV76182.1"/>
    <property type="molecule type" value="Genomic_DNA"/>
</dbReference>
<dbReference type="Proteomes" id="UP001235939">
    <property type="component" value="Chromosome 13"/>
</dbReference>
<gene>
    <name evidence="1" type="ORF">LAZ67_13002957</name>
</gene>
<sequence length="155" mass="17796">MDSQLGGRTTFTFTSPAINQVQVRLMSPRDHRYEAGSPEYLFDQANQQIKIILQKAETIVAAILDYQWLCFLTFSLLWQSGRWFAEIRSSGFSDVSWVVTSVPKDPKNQPVRIKSWIGDLELTFPTVARVYAHVSKVHLATPFLFLIVFFNHELS</sequence>
<proteinExistence type="predicted"/>
<evidence type="ECO:0000313" key="1">
    <source>
        <dbReference type="EMBL" id="UYV76182.1"/>
    </source>
</evidence>
<protein>
    <submittedName>
        <fullName evidence="1">Uncharacterized protein</fullName>
    </submittedName>
</protein>
<organism evidence="1 2">
    <name type="scientific">Cordylochernes scorpioides</name>
    <dbReference type="NCBI Taxonomy" id="51811"/>
    <lineage>
        <taxon>Eukaryota</taxon>
        <taxon>Metazoa</taxon>
        <taxon>Ecdysozoa</taxon>
        <taxon>Arthropoda</taxon>
        <taxon>Chelicerata</taxon>
        <taxon>Arachnida</taxon>
        <taxon>Pseudoscorpiones</taxon>
        <taxon>Cheliferoidea</taxon>
        <taxon>Chernetidae</taxon>
        <taxon>Cordylochernes</taxon>
    </lineage>
</organism>
<accession>A0ABY6L4W1</accession>
<reference evidence="1 2" key="1">
    <citation type="submission" date="2022-01" db="EMBL/GenBank/DDBJ databases">
        <title>A chromosomal length assembly of Cordylochernes scorpioides.</title>
        <authorList>
            <person name="Zeh D."/>
            <person name="Zeh J."/>
        </authorList>
    </citation>
    <scope>NUCLEOTIDE SEQUENCE [LARGE SCALE GENOMIC DNA]</scope>
    <source>
        <strain evidence="1">IN4F17</strain>
        <tissue evidence="1">Whole Body</tissue>
    </source>
</reference>
<keyword evidence="2" id="KW-1185">Reference proteome</keyword>